<dbReference type="InterPro" id="IPR002347">
    <property type="entry name" value="SDR_fam"/>
</dbReference>
<evidence type="ECO:0000256" key="2">
    <source>
        <dbReference type="ARBA" id="ARBA00022857"/>
    </source>
</evidence>
<keyword evidence="5" id="KW-1185">Reference proteome</keyword>
<evidence type="ECO:0000256" key="1">
    <source>
        <dbReference type="ARBA" id="ARBA00006484"/>
    </source>
</evidence>
<protein>
    <recommendedName>
        <fullName evidence="6">NAD(P)-binding protein</fullName>
    </recommendedName>
</protein>
<dbReference type="PROSITE" id="PS00061">
    <property type="entry name" value="ADH_SHORT"/>
    <property type="match status" value="1"/>
</dbReference>
<gene>
    <name evidence="4" type="ORF">PRZ48_004666</name>
</gene>
<sequence>MPFQYKKVLVLGGTSGIGKAMAEKFLDEGSAVIVVGRRKENLDAFAQEHGSKAEGKVDTVVFDITDLKGIPSFANDIISKHPDLDCVFINAGIQRHLLWQEPEKVDLDLAEKEFTTNYTSPLHLTKAFLPFLQKQAPKPTSLVFVTSGLALVPNAHQPGYCASKAALHHMVLAMRLQMKEIESNVKIVELLPPAVQTELHDDKHQPEFQGKGAKFGMPLDEFTEEAYEGLSAGEEHVPVQAARTFMGYGTWEQERQKAMVTMWERQRAQK</sequence>
<evidence type="ECO:0000256" key="3">
    <source>
        <dbReference type="ARBA" id="ARBA00023002"/>
    </source>
</evidence>
<reference evidence="4 5" key="1">
    <citation type="journal article" date="2023" name="G3 (Bethesda)">
        <title>A chromosome-level genome assembly of Zasmidium syzygii isolated from banana leaves.</title>
        <authorList>
            <person name="van Westerhoven A.C."/>
            <person name="Mehrabi R."/>
            <person name="Talebi R."/>
            <person name="Steentjes M.B.F."/>
            <person name="Corcolon B."/>
            <person name="Chong P.A."/>
            <person name="Kema G.H.J."/>
            <person name="Seidl M.F."/>
        </authorList>
    </citation>
    <scope>NUCLEOTIDE SEQUENCE [LARGE SCALE GENOMIC DNA]</scope>
    <source>
        <strain evidence="4 5">P124</strain>
    </source>
</reference>
<evidence type="ECO:0000313" key="4">
    <source>
        <dbReference type="EMBL" id="KAK4503751.1"/>
    </source>
</evidence>
<dbReference type="SUPFAM" id="SSF51735">
    <property type="entry name" value="NAD(P)-binding Rossmann-fold domains"/>
    <property type="match status" value="1"/>
</dbReference>
<dbReference type="PANTHER" id="PTHR43669:SF11">
    <property type="entry name" value="SHORT-CHAIN DEHYDROGENASE_OXIDOREDUCTASE"/>
    <property type="match status" value="1"/>
</dbReference>
<evidence type="ECO:0008006" key="6">
    <source>
        <dbReference type="Google" id="ProtNLM"/>
    </source>
</evidence>
<comment type="similarity">
    <text evidence="1">Belongs to the short-chain dehydrogenases/reductases (SDR) family.</text>
</comment>
<dbReference type="PRINTS" id="PR00081">
    <property type="entry name" value="GDHRDH"/>
</dbReference>
<dbReference type="Gene3D" id="3.40.50.720">
    <property type="entry name" value="NAD(P)-binding Rossmann-like Domain"/>
    <property type="match status" value="1"/>
</dbReference>
<dbReference type="PANTHER" id="PTHR43669">
    <property type="entry name" value="5-KETO-D-GLUCONATE 5-REDUCTASE"/>
    <property type="match status" value="1"/>
</dbReference>
<accession>A0ABR0ERJ5</accession>
<comment type="caution">
    <text evidence="4">The sequence shown here is derived from an EMBL/GenBank/DDBJ whole genome shotgun (WGS) entry which is preliminary data.</text>
</comment>
<dbReference type="InterPro" id="IPR036291">
    <property type="entry name" value="NAD(P)-bd_dom_sf"/>
</dbReference>
<dbReference type="EMBL" id="JAXOVC010000003">
    <property type="protein sequence ID" value="KAK4503751.1"/>
    <property type="molecule type" value="Genomic_DNA"/>
</dbReference>
<evidence type="ECO:0000313" key="5">
    <source>
        <dbReference type="Proteomes" id="UP001305779"/>
    </source>
</evidence>
<dbReference type="Pfam" id="PF00106">
    <property type="entry name" value="adh_short"/>
    <property type="match status" value="1"/>
</dbReference>
<proteinExistence type="inferred from homology"/>
<dbReference type="Proteomes" id="UP001305779">
    <property type="component" value="Unassembled WGS sequence"/>
</dbReference>
<keyword evidence="2" id="KW-0521">NADP</keyword>
<keyword evidence="3" id="KW-0560">Oxidoreductase</keyword>
<dbReference type="InterPro" id="IPR020904">
    <property type="entry name" value="Sc_DH/Rdtase_CS"/>
</dbReference>
<name>A0ABR0ERJ5_ZASCE</name>
<organism evidence="4 5">
    <name type="scientific">Zasmidium cellare</name>
    <name type="common">Wine cellar mold</name>
    <name type="synonym">Racodium cellare</name>
    <dbReference type="NCBI Taxonomy" id="395010"/>
    <lineage>
        <taxon>Eukaryota</taxon>
        <taxon>Fungi</taxon>
        <taxon>Dikarya</taxon>
        <taxon>Ascomycota</taxon>
        <taxon>Pezizomycotina</taxon>
        <taxon>Dothideomycetes</taxon>
        <taxon>Dothideomycetidae</taxon>
        <taxon>Mycosphaerellales</taxon>
        <taxon>Mycosphaerellaceae</taxon>
        <taxon>Zasmidium</taxon>
    </lineage>
</organism>